<evidence type="ECO:0000256" key="7">
    <source>
        <dbReference type="ARBA" id="ARBA00023136"/>
    </source>
</evidence>
<keyword evidence="13" id="KW-1185">Reference proteome</keyword>
<evidence type="ECO:0000259" key="11">
    <source>
        <dbReference type="Pfam" id="PF08263"/>
    </source>
</evidence>
<feature type="chain" id="PRO_5019739447" description="Leucine-rich repeat-containing N-terminal plant-type domain-containing protein" evidence="10">
    <location>
        <begin position="24"/>
        <end position="184"/>
    </location>
</feature>
<proteinExistence type="predicted"/>
<evidence type="ECO:0000256" key="2">
    <source>
        <dbReference type="ARBA" id="ARBA00022614"/>
    </source>
</evidence>
<evidence type="ECO:0000256" key="9">
    <source>
        <dbReference type="ARBA" id="ARBA00023180"/>
    </source>
</evidence>
<dbReference type="SUPFAM" id="SSF52058">
    <property type="entry name" value="L domain-like"/>
    <property type="match status" value="1"/>
</dbReference>
<keyword evidence="7" id="KW-0472">Membrane</keyword>
<keyword evidence="8" id="KW-0675">Receptor</keyword>
<evidence type="ECO:0000313" key="12">
    <source>
        <dbReference type="EMBL" id="VFQ86490.1"/>
    </source>
</evidence>
<evidence type="ECO:0000256" key="8">
    <source>
        <dbReference type="ARBA" id="ARBA00023170"/>
    </source>
</evidence>
<keyword evidence="6" id="KW-1133">Transmembrane helix</keyword>
<keyword evidence="4 10" id="KW-0732">Signal</keyword>
<gene>
    <name evidence="12" type="ORF">CCAM_LOCUS28266</name>
</gene>
<dbReference type="Proteomes" id="UP000595140">
    <property type="component" value="Unassembled WGS sequence"/>
</dbReference>
<keyword evidence="3" id="KW-0812">Transmembrane</keyword>
<dbReference type="PANTHER" id="PTHR47986">
    <property type="entry name" value="OSJNBA0070M12.3 PROTEIN"/>
    <property type="match status" value="1"/>
</dbReference>
<evidence type="ECO:0000256" key="3">
    <source>
        <dbReference type="ARBA" id="ARBA00022692"/>
    </source>
</evidence>
<dbReference type="InterPro" id="IPR032675">
    <property type="entry name" value="LRR_dom_sf"/>
</dbReference>
<dbReference type="OrthoDB" id="1303056at2759"/>
<dbReference type="Gene3D" id="3.80.10.10">
    <property type="entry name" value="Ribonuclease Inhibitor"/>
    <property type="match status" value="1"/>
</dbReference>
<evidence type="ECO:0000256" key="4">
    <source>
        <dbReference type="ARBA" id="ARBA00022729"/>
    </source>
</evidence>
<evidence type="ECO:0000256" key="6">
    <source>
        <dbReference type="ARBA" id="ARBA00022989"/>
    </source>
</evidence>
<evidence type="ECO:0000256" key="1">
    <source>
        <dbReference type="ARBA" id="ARBA00004167"/>
    </source>
</evidence>
<name>A0A484MCG3_9ASTE</name>
<keyword evidence="2" id="KW-0433">Leucine-rich repeat</keyword>
<dbReference type="Pfam" id="PF08263">
    <property type="entry name" value="LRRNT_2"/>
    <property type="match status" value="1"/>
</dbReference>
<dbReference type="EMBL" id="OOIL02003188">
    <property type="protein sequence ID" value="VFQ86490.1"/>
    <property type="molecule type" value="Genomic_DNA"/>
</dbReference>
<keyword evidence="5" id="KW-0677">Repeat</keyword>
<organism evidence="12 13">
    <name type="scientific">Cuscuta campestris</name>
    <dbReference type="NCBI Taxonomy" id="132261"/>
    <lineage>
        <taxon>Eukaryota</taxon>
        <taxon>Viridiplantae</taxon>
        <taxon>Streptophyta</taxon>
        <taxon>Embryophyta</taxon>
        <taxon>Tracheophyta</taxon>
        <taxon>Spermatophyta</taxon>
        <taxon>Magnoliopsida</taxon>
        <taxon>eudicotyledons</taxon>
        <taxon>Gunneridae</taxon>
        <taxon>Pentapetalae</taxon>
        <taxon>asterids</taxon>
        <taxon>lamiids</taxon>
        <taxon>Solanales</taxon>
        <taxon>Convolvulaceae</taxon>
        <taxon>Cuscuteae</taxon>
        <taxon>Cuscuta</taxon>
        <taxon>Cuscuta subgen. Grammica</taxon>
        <taxon>Cuscuta sect. Cleistogrammica</taxon>
    </lineage>
</organism>
<dbReference type="GO" id="GO:0016020">
    <property type="term" value="C:membrane"/>
    <property type="evidence" value="ECO:0007669"/>
    <property type="project" value="UniProtKB-SubCell"/>
</dbReference>
<protein>
    <recommendedName>
        <fullName evidence="11">Leucine-rich repeat-containing N-terminal plant-type domain-containing protein</fullName>
    </recommendedName>
</protein>
<keyword evidence="9" id="KW-0325">Glycoprotein</keyword>
<accession>A0A484MCG3</accession>
<sequence length="184" mass="19944">MFSMASSSWLLLLLAAVFATVAADDGPACLDNAAMQNLKASLVFPTESYVVKLKGLESWNKTNPCRWNGTFCDAAGRVWKVNIEGFLLGGNLTAAGLGSLPNLRELYAKLNLFTSLPSDLFANLTKLEVVSLDEITLLSPWNIPESLTAARNLRSFSATNSNLQGTFPGFLTGKNFPFLSFLDL</sequence>
<dbReference type="AlphaFoldDB" id="A0A484MCG3"/>
<comment type="subcellular location">
    <subcellularLocation>
        <location evidence="1">Membrane</location>
        <topology evidence="1">Single-pass membrane protein</topology>
    </subcellularLocation>
</comment>
<evidence type="ECO:0000256" key="5">
    <source>
        <dbReference type="ARBA" id="ARBA00022737"/>
    </source>
</evidence>
<evidence type="ECO:0000313" key="13">
    <source>
        <dbReference type="Proteomes" id="UP000595140"/>
    </source>
</evidence>
<dbReference type="PANTHER" id="PTHR47986:SF34">
    <property type="entry name" value="RECEPTOR-LIKE KINASE TMK2"/>
    <property type="match status" value="1"/>
</dbReference>
<dbReference type="InterPro" id="IPR013210">
    <property type="entry name" value="LRR_N_plant-typ"/>
</dbReference>
<feature type="signal peptide" evidence="10">
    <location>
        <begin position="1"/>
        <end position="23"/>
    </location>
</feature>
<dbReference type="InterPro" id="IPR052422">
    <property type="entry name" value="Auxin_Ser/Thr_Kinase"/>
</dbReference>
<reference evidence="12 13" key="1">
    <citation type="submission" date="2018-04" db="EMBL/GenBank/DDBJ databases">
        <authorList>
            <person name="Vogel A."/>
        </authorList>
    </citation>
    <scope>NUCLEOTIDE SEQUENCE [LARGE SCALE GENOMIC DNA]</scope>
</reference>
<evidence type="ECO:0000256" key="10">
    <source>
        <dbReference type="SAM" id="SignalP"/>
    </source>
</evidence>
<feature type="domain" description="Leucine-rich repeat-containing N-terminal plant-type" evidence="11">
    <location>
        <begin position="31"/>
        <end position="73"/>
    </location>
</feature>